<protein>
    <submittedName>
        <fullName evidence="1">Uncharacterized protein</fullName>
    </submittedName>
</protein>
<evidence type="ECO:0000313" key="1">
    <source>
        <dbReference type="EMBL" id="KAK2165881.1"/>
    </source>
</evidence>
<evidence type="ECO:0000313" key="2">
    <source>
        <dbReference type="Proteomes" id="UP001208570"/>
    </source>
</evidence>
<name>A0AAD9NF07_9ANNE</name>
<reference evidence="1" key="1">
    <citation type="journal article" date="2023" name="Mol. Biol. Evol.">
        <title>Third-Generation Sequencing Reveals the Adaptive Role of the Epigenome in Three Deep-Sea Polychaetes.</title>
        <authorList>
            <person name="Perez M."/>
            <person name="Aroh O."/>
            <person name="Sun Y."/>
            <person name="Lan Y."/>
            <person name="Juniper S.K."/>
            <person name="Young C.R."/>
            <person name="Angers B."/>
            <person name="Qian P.Y."/>
        </authorList>
    </citation>
    <scope>NUCLEOTIDE SEQUENCE</scope>
    <source>
        <strain evidence="1">P08H-3</strain>
    </source>
</reference>
<dbReference type="Proteomes" id="UP001208570">
    <property type="component" value="Unassembled WGS sequence"/>
</dbReference>
<organism evidence="1 2">
    <name type="scientific">Paralvinella palmiformis</name>
    <dbReference type="NCBI Taxonomy" id="53620"/>
    <lineage>
        <taxon>Eukaryota</taxon>
        <taxon>Metazoa</taxon>
        <taxon>Spiralia</taxon>
        <taxon>Lophotrochozoa</taxon>
        <taxon>Annelida</taxon>
        <taxon>Polychaeta</taxon>
        <taxon>Sedentaria</taxon>
        <taxon>Canalipalpata</taxon>
        <taxon>Terebellida</taxon>
        <taxon>Terebelliformia</taxon>
        <taxon>Alvinellidae</taxon>
        <taxon>Paralvinella</taxon>
    </lineage>
</organism>
<dbReference type="EMBL" id="JAODUP010000044">
    <property type="protein sequence ID" value="KAK2165881.1"/>
    <property type="molecule type" value="Genomic_DNA"/>
</dbReference>
<comment type="caution">
    <text evidence="1">The sequence shown here is derived from an EMBL/GenBank/DDBJ whole genome shotgun (WGS) entry which is preliminary data.</text>
</comment>
<keyword evidence="2" id="KW-1185">Reference proteome</keyword>
<proteinExistence type="predicted"/>
<dbReference type="AlphaFoldDB" id="A0AAD9NF07"/>
<gene>
    <name evidence="1" type="ORF">LSH36_44g00016</name>
</gene>
<accession>A0AAD9NF07</accession>
<sequence>MYPDIAIFDHISLSGTATRFVTASAPVLSILCISEGVIERNAFSAQRESNDVNKCCSLRGEMISGC</sequence>